<feature type="region of interest" description="Disordered" evidence="1">
    <location>
        <begin position="1"/>
        <end position="32"/>
    </location>
</feature>
<reference evidence="3 4" key="1">
    <citation type="journal article" date="2018" name="ISME J.">
        <title>Endosymbiont genomes yield clues of tubeworm success.</title>
        <authorList>
            <person name="Li Y."/>
            <person name="Liles M.R."/>
            <person name="Halanych K.M."/>
        </authorList>
    </citation>
    <scope>NUCLEOTIDE SEQUENCE [LARGE SCALE GENOMIC DNA]</scope>
    <source>
        <strain evidence="3">A1422</strain>
    </source>
</reference>
<organism evidence="3 4">
    <name type="scientific">endosymbiont of Lamellibrachia luymesi</name>
    <dbReference type="NCBI Taxonomy" id="2200907"/>
    <lineage>
        <taxon>Bacteria</taxon>
        <taxon>Pseudomonadati</taxon>
        <taxon>Pseudomonadota</taxon>
        <taxon>Gammaproteobacteria</taxon>
        <taxon>sulfur-oxidizing symbionts</taxon>
    </lineage>
</organism>
<feature type="compositionally biased region" description="Basic and acidic residues" evidence="1">
    <location>
        <begin position="1"/>
        <end position="16"/>
    </location>
</feature>
<comment type="caution">
    <text evidence="3">The sequence shown here is derived from an EMBL/GenBank/DDBJ whole genome shotgun (WGS) entry which is preliminary data.</text>
</comment>
<dbReference type="EMBL" id="QFXD01000220">
    <property type="protein sequence ID" value="RDH89401.1"/>
    <property type="molecule type" value="Genomic_DNA"/>
</dbReference>
<evidence type="ECO:0000256" key="1">
    <source>
        <dbReference type="SAM" id="MobiDB-lite"/>
    </source>
</evidence>
<dbReference type="AlphaFoldDB" id="A0A370DV73"/>
<proteinExistence type="predicted"/>
<dbReference type="Proteomes" id="UP000255508">
    <property type="component" value="Unassembled WGS sequence"/>
</dbReference>
<name>A0A370DV73_9GAMM</name>
<gene>
    <name evidence="3" type="ORF">DIZ79_12305</name>
</gene>
<accession>A0A370DV73</accession>
<sequence>MTEQEKTATEQERVDESIEPVVGADSEAQSAGNTPKLAVVLAVIALLAVCVGLFIGHNNWQEMQQSLQRIDADLTRRAQEQSTFAAGLQETRRVFELQQQQIESQRQALADQH</sequence>
<evidence type="ECO:0000313" key="4">
    <source>
        <dbReference type="Proteomes" id="UP000255508"/>
    </source>
</evidence>
<evidence type="ECO:0000313" key="3">
    <source>
        <dbReference type="EMBL" id="RDH89401.1"/>
    </source>
</evidence>
<keyword evidence="2" id="KW-0812">Transmembrane</keyword>
<keyword evidence="2" id="KW-0472">Membrane</keyword>
<protein>
    <submittedName>
        <fullName evidence="3">Uncharacterized protein</fullName>
    </submittedName>
</protein>
<feature type="transmembrane region" description="Helical" evidence="2">
    <location>
        <begin position="37"/>
        <end position="56"/>
    </location>
</feature>
<keyword evidence="2" id="KW-1133">Transmembrane helix</keyword>
<evidence type="ECO:0000256" key="2">
    <source>
        <dbReference type="SAM" id="Phobius"/>
    </source>
</evidence>